<organism evidence="1">
    <name type="scientific">bioreactor metagenome</name>
    <dbReference type="NCBI Taxonomy" id="1076179"/>
    <lineage>
        <taxon>unclassified sequences</taxon>
        <taxon>metagenomes</taxon>
        <taxon>ecological metagenomes</taxon>
    </lineage>
</organism>
<gene>
    <name evidence="1" type="ORF">SDC9_124203</name>
</gene>
<comment type="caution">
    <text evidence="1">The sequence shown here is derived from an EMBL/GenBank/DDBJ whole genome shotgun (WGS) entry which is preliminary data.</text>
</comment>
<sequence length="116" mass="13178">MASPAQLFREFARAAHLGQAQGHRVSRELRLRKGASAHGVVYGDDFDRQPLYPRVLKIALEPAAESLRILKQLFFGFKDHVHRRYRAAVPAQVEAQRRLAGGQRHLVDAQRAQQLM</sequence>
<protein>
    <submittedName>
        <fullName evidence="1">Uncharacterized protein</fullName>
    </submittedName>
</protein>
<dbReference type="EMBL" id="VSSQ01027784">
    <property type="protein sequence ID" value="MPM77203.1"/>
    <property type="molecule type" value="Genomic_DNA"/>
</dbReference>
<accession>A0A645CJV1</accession>
<name>A0A645CJV1_9ZZZZ</name>
<reference evidence="1" key="1">
    <citation type="submission" date="2019-08" db="EMBL/GenBank/DDBJ databases">
        <authorList>
            <person name="Kucharzyk K."/>
            <person name="Murdoch R.W."/>
            <person name="Higgins S."/>
            <person name="Loffler F."/>
        </authorList>
    </citation>
    <scope>NUCLEOTIDE SEQUENCE</scope>
</reference>
<evidence type="ECO:0000313" key="1">
    <source>
        <dbReference type="EMBL" id="MPM77203.1"/>
    </source>
</evidence>
<dbReference type="AlphaFoldDB" id="A0A645CJV1"/>
<proteinExistence type="predicted"/>